<proteinExistence type="predicted"/>
<feature type="compositionally biased region" description="Basic residues" evidence="2">
    <location>
        <begin position="272"/>
        <end position="281"/>
    </location>
</feature>
<organism evidence="3 4">
    <name type="scientific">Ceraceosorus bombacis</name>
    <dbReference type="NCBI Taxonomy" id="401625"/>
    <lineage>
        <taxon>Eukaryota</taxon>
        <taxon>Fungi</taxon>
        <taxon>Dikarya</taxon>
        <taxon>Basidiomycota</taxon>
        <taxon>Ustilaginomycotina</taxon>
        <taxon>Exobasidiomycetes</taxon>
        <taxon>Ceraceosorales</taxon>
        <taxon>Ceraceosoraceae</taxon>
        <taxon>Ceraceosorus</taxon>
    </lineage>
</organism>
<feature type="region of interest" description="Disordered" evidence="2">
    <location>
        <begin position="1"/>
        <end position="28"/>
    </location>
</feature>
<reference evidence="3 4" key="1">
    <citation type="submission" date="2014-09" db="EMBL/GenBank/DDBJ databases">
        <authorList>
            <person name="Magalhaes I.L.F."/>
            <person name="Oliveira U."/>
            <person name="Santos F.R."/>
            <person name="Vidigal T.H.D.A."/>
            <person name="Brescovit A.D."/>
            <person name="Santos A.J."/>
        </authorList>
    </citation>
    <scope>NUCLEOTIDE SEQUENCE [LARGE SCALE GENOMIC DNA]</scope>
</reference>
<dbReference type="EMBL" id="CCYA01000118">
    <property type="protein sequence ID" value="CEH12055.1"/>
    <property type="molecule type" value="Genomic_DNA"/>
</dbReference>
<feature type="compositionally biased region" description="Low complexity" evidence="2">
    <location>
        <begin position="238"/>
        <end position="247"/>
    </location>
</feature>
<feature type="coiled-coil region" evidence="1">
    <location>
        <begin position="49"/>
        <end position="111"/>
    </location>
</feature>
<evidence type="ECO:0000256" key="2">
    <source>
        <dbReference type="SAM" id="MobiDB-lite"/>
    </source>
</evidence>
<dbReference type="OrthoDB" id="10496156at2759"/>
<keyword evidence="4" id="KW-1185">Reference proteome</keyword>
<accession>A0A0P1B9M5</accession>
<protein>
    <submittedName>
        <fullName evidence="3">Uncharacterized protein</fullName>
    </submittedName>
</protein>
<feature type="compositionally biased region" description="Basic residues" evidence="2">
    <location>
        <begin position="197"/>
        <end position="209"/>
    </location>
</feature>
<feature type="compositionally biased region" description="Acidic residues" evidence="2">
    <location>
        <begin position="248"/>
        <end position="261"/>
    </location>
</feature>
<dbReference type="AlphaFoldDB" id="A0A0P1B9M5"/>
<sequence>MPLGARAAPDAPSGSGRPAVGATAMTEAAKEWSSPITVLSGEIEQRHSVQSVAARRKAREEVLKELESERARDIERCKSARDEQWKEKWRSQELKLRSEFATERLEHTKQEAELRHQCDLKVRRERRAMKKEWSRWEENFEKEKAYWHEDREEEAARADRYHSKYKRLKIKFAELEAQLEDANRLQRNKAQSEKSSRSSKSHTGRRKGSSRRDRSVDVKRQGSEASVYDVRDSDDDGSTTSDSSATDASEESTTESKESEEEVRVAGSPRGTSRRHKKRKR</sequence>
<name>A0A0P1B9M5_9BASI</name>
<keyword evidence="1" id="KW-0175">Coiled coil</keyword>
<evidence type="ECO:0000313" key="3">
    <source>
        <dbReference type="EMBL" id="CEH12055.1"/>
    </source>
</evidence>
<feature type="compositionally biased region" description="Basic and acidic residues" evidence="2">
    <location>
        <begin position="210"/>
        <end position="222"/>
    </location>
</feature>
<evidence type="ECO:0000313" key="4">
    <source>
        <dbReference type="Proteomes" id="UP000054845"/>
    </source>
</evidence>
<feature type="region of interest" description="Disordered" evidence="2">
    <location>
        <begin position="182"/>
        <end position="281"/>
    </location>
</feature>
<dbReference type="Proteomes" id="UP000054845">
    <property type="component" value="Unassembled WGS sequence"/>
</dbReference>
<evidence type="ECO:0000256" key="1">
    <source>
        <dbReference type="SAM" id="Coils"/>
    </source>
</evidence>